<dbReference type="RefSeq" id="WP_244983796.1">
    <property type="nucleotide sequence ID" value="NZ_JACCBT010000001.1"/>
</dbReference>
<proteinExistence type="inferred from homology"/>
<gene>
    <name evidence="18" type="ORF">BJ999_003521</name>
</gene>
<evidence type="ECO:0000256" key="4">
    <source>
        <dbReference type="ARBA" id="ARBA00022630"/>
    </source>
</evidence>
<evidence type="ECO:0000256" key="3">
    <source>
        <dbReference type="ARBA" id="ARBA00022548"/>
    </source>
</evidence>
<reference evidence="18 19" key="1">
    <citation type="submission" date="2020-07" db="EMBL/GenBank/DDBJ databases">
        <title>Sequencing the genomes of 1000 actinobacteria strains.</title>
        <authorList>
            <person name="Klenk H.-P."/>
        </authorList>
    </citation>
    <scope>NUCLEOTIDE SEQUENCE [LARGE SCALE GENOMIC DNA]</scope>
    <source>
        <strain evidence="18 19">DSM 43461</strain>
    </source>
</reference>
<evidence type="ECO:0000256" key="8">
    <source>
        <dbReference type="ARBA" id="ARBA00023166"/>
    </source>
</evidence>
<protein>
    <recommendedName>
        <fullName evidence="14">Cholesterol oxidase</fullName>
        <ecNumber evidence="13">1.1.3.6</ecNumber>
        <ecNumber evidence="11">5.3.3.1</ecNumber>
    </recommendedName>
    <alternativeName>
        <fullName evidence="15">Cholesterol isomerase</fullName>
    </alternativeName>
</protein>
<dbReference type="PANTHER" id="PTHR47470:SF1">
    <property type="entry name" value="FAD-DEPENDENT OXIDOREDUCTASE 2 FAD BINDING DOMAIN-CONTAINING PROTEIN"/>
    <property type="match status" value="1"/>
</dbReference>
<keyword evidence="9" id="KW-0753">Steroid metabolism</keyword>
<dbReference type="InterPro" id="IPR007867">
    <property type="entry name" value="GMC_OxRtase_C"/>
</dbReference>
<feature type="compositionally biased region" description="Pro residues" evidence="16">
    <location>
        <begin position="538"/>
        <end position="549"/>
    </location>
</feature>
<keyword evidence="10" id="KW-0413">Isomerase</keyword>
<dbReference type="Pfam" id="PF05199">
    <property type="entry name" value="GMC_oxred_C"/>
    <property type="match status" value="1"/>
</dbReference>
<dbReference type="EMBL" id="JACCBT010000001">
    <property type="protein sequence ID" value="NYE13225.1"/>
    <property type="molecule type" value="Genomic_DNA"/>
</dbReference>
<dbReference type="Pfam" id="PF13450">
    <property type="entry name" value="NAD_binding_8"/>
    <property type="match status" value="1"/>
</dbReference>
<feature type="region of interest" description="Disordered" evidence="16">
    <location>
        <begin position="353"/>
        <end position="380"/>
    </location>
</feature>
<keyword evidence="6" id="KW-0560">Oxidoreductase</keyword>
<dbReference type="SUPFAM" id="SSF51905">
    <property type="entry name" value="FAD/NAD(P)-binding domain"/>
    <property type="match status" value="1"/>
</dbReference>
<keyword evidence="3" id="KW-0153">Cholesterol metabolism</keyword>
<comment type="cofactor">
    <cofactor evidence="1">
        <name>FAD</name>
        <dbReference type="ChEBI" id="CHEBI:57692"/>
    </cofactor>
</comment>
<comment type="similarity">
    <text evidence="2">Belongs to the GMC oxidoreductase family.</text>
</comment>
<evidence type="ECO:0000256" key="7">
    <source>
        <dbReference type="ARBA" id="ARBA00023098"/>
    </source>
</evidence>
<keyword evidence="4" id="KW-0285">Flavoprotein</keyword>
<evidence type="ECO:0000256" key="14">
    <source>
        <dbReference type="ARBA" id="ARBA00049744"/>
    </source>
</evidence>
<evidence type="ECO:0000256" key="12">
    <source>
        <dbReference type="ARBA" id="ARBA00049645"/>
    </source>
</evidence>
<feature type="compositionally biased region" description="Basic and acidic residues" evidence="16">
    <location>
        <begin position="365"/>
        <end position="380"/>
    </location>
</feature>
<dbReference type="GO" id="GO:0008203">
    <property type="term" value="P:cholesterol metabolic process"/>
    <property type="evidence" value="ECO:0007669"/>
    <property type="project" value="UniProtKB-KW"/>
</dbReference>
<organism evidence="18 19">
    <name type="scientific">Actinomadura citrea</name>
    <dbReference type="NCBI Taxonomy" id="46158"/>
    <lineage>
        <taxon>Bacteria</taxon>
        <taxon>Bacillati</taxon>
        <taxon>Actinomycetota</taxon>
        <taxon>Actinomycetes</taxon>
        <taxon>Streptosporangiales</taxon>
        <taxon>Thermomonosporaceae</taxon>
        <taxon>Actinomadura</taxon>
    </lineage>
</organism>
<keyword evidence="7" id="KW-0443">Lipid metabolism</keyword>
<dbReference type="InterPro" id="IPR047738">
    <property type="entry name" value="SAV_2336-like_N"/>
</dbReference>
<evidence type="ECO:0000313" key="19">
    <source>
        <dbReference type="Proteomes" id="UP000591272"/>
    </source>
</evidence>
<evidence type="ECO:0000313" key="18">
    <source>
        <dbReference type="EMBL" id="NYE13225.1"/>
    </source>
</evidence>
<keyword evidence="8" id="KW-1207">Sterol metabolism</keyword>
<sequence>MGSIEDLLAVLDALGVRATDSEVIETLWLAEQMGAAASAPAPASAEERPTPPEHPGPAPGASPSPLPLGPPRGPHHQEHRVSLYPPEPVAAPAQDAPRSAIAAPAPAVSPLPHGLDIMRALRPLRRRFPSERALVLDEDATADRVADENIVIPVLVPERQRWLSLALVIDAGPSMAVWRSTAGELRRLLERLGAFRDIRVWHLRRSAGGELGLHAESRTRAAPRSPKQIIDPSGRQLTLVVSDCVDGIWHDGEALKALDLWARRGPLALLQPFPQRLWKRTGLSAGPARLHSAAAGAPNLRLIAESRGRRPGAMARQGVPVPVLEIEPEWLAPWARLLSGDAPGGIDGMVVWTRPARPGTASPDAPRDGREPVPLPGDRDAEPAERVAAFRAASPQAYRLAGYLSAVPLTLPIMRLVQQVMLPGSRPSHLAEVFDSGLLRIVGEPAADPEETRYAFDDGVAEVLQGTLRRSDAVRIVEGVNAFIEARLGHPRATGALLALPGAVGDQALAPSSEPFAAFSAEFLRRLGGDYADLAAAPSPPSVPEPVAPMAPSSTGRWGDRPLSQRWVRAPRSSIEHVDAVVVGSGFGGSVAAYRLAEAGQSVVLLERGRPYPPGGFPRSPAQMGRAFWDPAEGLYGMYDVWGFKGFDSVVAAGLGGGSLIYANVLLRKDEHWFVNDRPSGGYEPWPVTRADLDPHYDVVERMLGATPYPFDSGPYDDTPKTRAMQDAAAELGLSHTLPPLAVSFAPRPGAAPGIGLPIAETGYGDIHGVPRRTCTLCGECIIGCNQGSKNTLDFTYLSAAAYYGADIRTTCEVKGIRPRPGGGYEVDYVHHTDLNVKKRRPPVTTISCDRLILGAGAFGTTFLLLKSRAAFPGLSKAVGTRFSGNGDLLTFLQRTRDGDGVRQLDASRGPTITSAIRLPDELDGEDGGVAGTGHGAYIEDGGYPAFSTWIMQASDPVGSQIERAVKYTWARFTDSFRDAPDTHLSRLLSDLIGTGALTVGSLPLLGMGRATPDGALRLKNGRLDVDLDAAGDVDHFVRLRRTMQMMADVLGASYADNPMWFRKRVMTIHPLGGAPMGAHPGEGVCDAYGEVFGFPGLYVADGAAMPGSVGANPALTIAAHADRMSTRILEGAPAQSASPTRKMNVRETTLPVDAATIARGPNTQASARTPLSFVEEMQGFFAYDVSDPRTGELADTREPLSFRVTITADDAVRFLEDPHYTARVEGWIETGSGGRAAIERGTYKVVVSSQGESGPRLTTYRLHYNGNGRPQTLVGHKDVHHGSPTKIWPDTSTLHVRILDGHVSEEEETGSLVKGAGVLHIQLTDFARTLATMRSSGPQGADILTRAGRLLFGELWEIYGPS</sequence>
<evidence type="ECO:0000256" key="15">
    <source>
        <dbReference type="ARBA" id="ARBA00049778"/>
    </source>
</evidence>
<evidence type="ECO:0000256" key="5">
    <source>
        <dbReference type="ARBA" id="ARBA00022827"/>
    </source>
</evidence>
<dbReference type="EC" id="1.1.3.6" evidence="13"/>
<name>A0A7Y9KDA8_9ACTN</name>
<evidence type="ECO:0000256" key="2">
    <source>
        <dbReference type="ARBA" id="ARBA00010790"/>
    </source>
</evidence>
<evidence type="ECO:0000256" key="11">
    <source>
        <dbReference type="ARBA" id="ARBA00038856"/>
    </source>
</evidence>
<evidence type="ECO:0000259" key="17">
    <source>
        <dbReference type="Pfam" id="PF05199"/>
    </source>
</evidence>
<evidence type="ECO:0000256" key="13">
    <source>
        <dbReference type="ARBA" id="ARBA00049723"/>
    </source>
</evidence>
<dbReference type="GO" id="GO:0004769">
    <property type="term" value="F:steroid Delta-isomerase activity"/>
    <property type="evidence" value="ECO:0007669"/>
    <property type="project" value="UniProtKB-EC"/>
</dbReference>
<feature type="domain" description="Glucose-methanol-choline oxidoreductase C-terminal" evidence="17">
    <location>
        <begin position="1063"/>
        <end position="1122"/>
    </location>
</feature>
<accession>A0A7Y9KDA8</accession>
<feature type="region of interest" description="Disordered" evidence="16">
    <location>
        <begin position="537"/>
        <end position="558"/>
    </location>
</feature>
<comment type="caution">
    <text evidence="18">The sequence shown here is derived from an EMBL/GenBank/DDBJ whole genome shotgun (WGS) entry which is preliminary data.</text>
</comment>
<feature type="compositionally biased region" description="Pro residues" evidence="16">
    <location>
        <begin position="52"/>
        <end position="72"/>
    </location>
</feature>
<dbReference type="EC" id="5.3.3.1" evidence="11"/>
<dbReference type="GO" id="GO:0016995">
    <property type="term" value="F:cholesterol oxidase activity"/>
    <property type="evidence" value="ECO:0007669"/>
    <property type="project" value="UniProtKB-EC"/>
</dbReference>
<evidence type="ECO:0000256" key="6">
    <source>
        <dbReference type="ARBA" id="ARBA00023002"/>
    </source>
</evidence>
<evidence type="ECO:0000256" key="10">
    <source>
        <dbReference type="ARBA" id="ARBA00023235"/>
    </source>
</evidence>
<evidence type="ECO:0000256" key="16">
    <source>
        <dbReference type="SAM" id="MobiDB-lite"/>
    </source>
</evidence>
<evidence type="ECO:0000256" key="9">
    <source>
        <dbReference type="ARBA" id="ARBA00023221"/>
    </source>
</evidence>
<keyword evidence="19" id="KW-1185">Reference proteome</keyword>
<dbReference type="InterPro" id="IPR036188">
    <property type="entry name" value="FAD/NAD-bd_sf"/>
</dbReference>
<keyword evidence="5" id="KW-0274">FAD</keyword>
<evidence type="ECO:0000256" key="1">
    <source>
        <dbReference type="ARBA" id="ARBA00001974"/>
    </source>
</evidence>
<feature type="region of interest" description="Disordered" evidence="16">
    <location>
        <begin position="38"/>
        <end position="80"/>
    </location>
</feature>
<dbReference type="Gene3D" id="3.50.50.60">
    <property type="entry name" value="FAD/NAD(P)-binding domain"/>
    <property type="match status" value="3"/>
</dbReference>
<dbReference type="Proteomes" id="UP000591272">
    <property type="component" value="Unassembled WGS sequence"/>
</dbReference>
<dbReference type="InterPro" id="IPR052542">
    <property type="entry name" value="Cholesterol_Oxidase"/>
</dbReference>
<comment type="pathway">
    <text evidence="12">Steroid metabolism; cholesterol degradation.</text>
</comment>
<dbReference type="PANTHER" id="PTHR47470">
    <property type="entry name" value="CHOLESTEROL OXIDASE"/>
    <property type="match status" value="1"/>
</dbReference>
<dbReference type="NCBIfam" id="NF041121">
    <property type="entry name" value="SAV_2336_NTERM"/>
    <property type="match status" value="1"/>
</dbReference>